<dbReference type="GO" id="GO:0016020">
    <property type="term" value="C:membrane"/>
    <property type="evidence" value="ECO:0007669"/>
    <property type="project" value="UniProtKB-SubCell"/>
</dbReference>
<dbReference type="GO" id="GO:0005783">
    <property type="term" value="C:endoplasmic reticulum"/>
    <property type="evidence" value="ECO:0007669"/>
    <property type="project" value="UniProtKB-SubCell"/>
</dbReference>
<dbReference type="EMBL" id="OC919722">
    <property type="protein sequence ID" value="CAD7651849.1"/>
    <property type="molecule type" value="Genomic_DNA"/>
</dbReference>
<dbReference type="Pfam" id="PF13432">
    <property type="entry name" value="TPR_16"/>
    <property type="match status" value="1"/>
</dbReference>
<feature type="transmembrane region" description="Helical" evidence="17">
    <location>
        <begin position="236"/>
        <end position="254"/>
    </location>
</feature>
<evidence type="ECO:0000256" key="13">
    <source>
        <dbReference type="ARBA" id="ARBA00023136"/>
    </source>
</evidence>
<evidence type="ECO:0000256" key="11">
    <source>
        <dbReference type="ARBA" id="ARBA00022824"/>
    </source>
</evidence>
<dbReference type="PROSITE" id="PS50293">
    <property type="entry name" value="TPR_REGION"/>
    <property type="match status" value="1"/>
</dbReference>
<feature type="repeat" description="TPR" evidence="16">
    <location>
        <begin position="366"/>
        <end position="399"/>
    </location>
</feature>
<evidence type="ECO:0000313" key="20">
    <source>
        <dbReference type="Proteomes" id="UP000728032"/>
    </source>
</evidence>
<keyword evidence="8 17" id="KW-0812">Transmembrane</keyword>
<evidence type="ECO:0000256" key="4">
    <source>
        <dbReference type="ARBA" id="ARBA00004922"/>
    </source>
</evidence>
<evidence type="ECO:0000256" key="9">
    <source>
        <dbReference type="ARBA" id="ARBA00022737"/>
    </source>
</evidence>
<keyword evidence="20" id="KW-1185">Reference proteome</keyword>
<comment type="pathway">
    <text evidence="4">Protein modification; protein glycosylation.</text>
</comment>
<comment type="similarity">
    <text evidence="5">Belongs to the TMTC family.</text>
</comment>
<name>A0A7R9M1L3_9ACAR</name>
<reference evidence="19" key="1">
    <citation type="submission" date="2020-11" db="EMBL/GenBank/DDBJ databases">
        <authorList>
            <person name="Tran Van P."/>
        </authorList>
    </citation>
    <scope>NUCLEOTIDE SEQUENCE</scope>
</reference>
<evidence type="ECO:0000256" key="10">
    <source>
        <dbReference type="ARBA" id="ARBA00022803"/>
    </source>
</evidence>
<keyword evidence="12 17" id="KW-1133">Transmembrane helix</keyword>
<evidence type="ECO:0000256" key="6">
    <source>
        <dbReference type="ARBA" id="ARBA00012839"/>
    </source>
</evidence>
<keyword evidence="11" id="KW-0256">Endoplasmic reticulum</keyword>
<keyword evidence="9" id="KW-0677">Repeat</keyword>
<evidence type="ECO:0000256" key="2">
    <source>
        <dbReference type="ARBA" id="ARBA00004141"/>
    </source>
</evidence>
<dbReference type="Proteomes" id="UP000728032">
    <property type="component" value="Unassembled WGS sequence"/>
</dbReference>
<dbReference type="PROSITE" id="PS50005">
    <property type="entry name" value="TPR"/>
    <property type="match status" value="2"/>
</dbReference>
<dbReference type="InterPro" id="IPR013618">
    <property type="entry name" value="TMTC_DUF1736"/>
</dbReference>
<comment type="catalytic activity">
    <reaction evidence="15">
        <text>a di-trans,poly-cis-dolichyl beta-D-mannosyl phosphate + L-seryl-[protein] = 3-O-(alpha-D-mannosyl)-L-seryl-[protein] + a di-trans,poly-cis-dolichyl phosphate + H(+)</text>
        <dbReference type="Rhea" id="RHEA:17377"/>
        <dbReference type="Rhea" id="RHEA-COMP:9863"/>
        <dbReference type="Rhea" id="RHEA-COMP:13546"/>
        <dbReference type="Rhea" id="RHEA-COMP:19498"/>
        <dbReference type="Rhea" id="RHEA-COMP:19501"/>
        <dbReference type="ChEBI" id="CHEBI:15378"/>
        <dbReference type="ChEBI" id="CHEBI:29999"/>
        <dbReference type="ChEBI" id="CHEBI:57683"/>
        <dbReference type="ChEBI" id="CHEBI:58211"/>
        <dbReference type="ChEBI" id="CHEBI:137321"/>
        <dbReference type="EC" id="2.4.1.109"/>
    </reaction>
</comment>
<dbReference type="Pfam" id="PF13181">
    <property type="entry name" value="TPR_8"/>
    <property type="match status" value="1"/>
</dbReference>
<feature type="repeat" description="TPR" evidence="16">
    <location>
        <begin position="479"/>
        <end position="512"/>
    </location>
</feature>
<dbReference type="InterPro" id="IPR019734">
    <property type="entry name" value="TPR_rpt"/>
</dbReference>
<organism evidence="19">
    <name type="scientific">Oppiella nova</name>
    <dbReference type="NCBI Taxonomy" id="334625"/>
    <lineage>
        <taxon>Eukaryota</taxon>
        <taxon>Metazoa</taxon>
        <taxon>Ecdysozoa</taxon>
        <taxon>Arthropoda</taxon>
        <taxon>Chelicerata</taxon>
        <taxon>Arachnida</taxon>
        <taxon>Acari</taxon>
        <taxon>Acariformes</taxon>
        <taxon>Sarcoptiformes</taxon>
        <taxon>Oribatida</taxon>
        <taxon>Brachypylina</taxon>
        <taxon>Oppioidea</taxon>
        <taxon>Oppiidae</taxon>
        <taxon>Oppiella</taxon>
    </lineage>
</organism>
<feature type="transmembrane region" description="Helical" evidence="17">
    <location>
        <begin position="295"/>
        <end position="312"/>
    </location>
</feature>
<evidence type="ECO:0000256" key="7">
    <source>
        <dbReference type="ARBA" id="ARBA00022679"/>
    </source>
</evidence>
<feature type="transmembrane region" description="Helical" evidence="17">
    <location>
        <begin position="150"/>
        <end position="169"/>
    </location>
</feature>
<feature type="domain" description="DUF1736" evidence="18">
    <location>
        <begin position="174"/>
        <end position="245"/>
    </location>
</feature>
<dbReference type="Gene3D" id="1.25.40.10">
    <property type="entry name" value="Tetratricopeptide repeat domain"/>
    <property type="match status" value="3"/>
</dbReference>
<comment type="subcellular location">
    <subcellularLocation>
        <location evidence="3">Endoplasmic reticulum</location>
    </subcellularLocation>
    <subcellularLocation>
        <location evidence="2">Membrane</location>
        <topology evidence="2">Multi-pass membrane protein</topology>
    </subcellularLocation>
</comment>
<evidence type="ECO:0000256" key="5">
    <source>
        <dbReference type="ARBA" id="ARBA00007882"/>
    </source>
</evidence>
<keyword evidence="7" id="KW-0808">Transferase</keyword>
<keyword evidence="10 16" id="KW-0802">TPR repeat</keyword>
<dbReference type="OrthoDB" id="66906at2759"/>
<comment type="catalytic activity">
    <reaction evidence="14">
        <text>a di-trans,poly-cis-dolichyl beta-D-mannosyl phosphate + L-threonyl-[protein] = 3-O-(alpha-D-mannosyl)-L-threonyl-[protein] + a di-trans,poly-cis-dolichyl phosphate + H(+)</text>
        <dbReference type="Rhea" id="RHEA:53396"/>
        <dbReference type="Rhea" id="RHEA-COMP:11060"/>
        <dbReference type="Rhea" id="RHEA-COMP:13547"/>
        <dbReference type="Rhea" id="RHEA-COMP:19498"/>
        <dbReference type="Rhea" id="RHEA-COMP:19501"/>
        <dbReference type="ChEBI" id="CHEBI:15378"/>
        <dbReference type="ChEBI" id="CHEBI:30013"/>
        <dbReference type="ChEBI" id="CHEBI:57683"/>
        <dbReference type="ChEBI" id="CHEBI:58211"/>
        <dbReference type="ChEBI" id="CHEBI:137323"/>
        <dbReference type="EC" id="2.4.1.109"/>
    </reaction>
</comment>
<feature type="transmembrane region" description="Helical" evidence="17">
    <location>
        <begin position="92"/>
        <end position="118"/>
    </location>
</feature>
<keyword evidence="13 17" id="KW-0472">Membrane</keyword>
<dbReference type="EC" id="2.4.1.109" evidence="6"/>
<evidence type="ECO:0000256" key="12">
    <source>
        <dbReference type="ARBA" id="ARBA00022989"/>
    </source>
</evidence>
<sequence>AITSEHSHKSYRPLTVITFRLNYLLNGLQPYGYHIVNVFLHLIVTQLYFRFCLKFVNSRRIALIASTLFAVHPLKTEAVTGVVGRAELLSTIFFLISLMSYMNAKYFPFIIGVICAILSKEQGLTVLAVCVTYEVSKCFGRSRNIKKSSLSCLLLIIFGSILVILRLSIMGGKHQLPVFTKFDNPASFEPYPTRQLTYNFLLPLNALLLLFPYNLCCDWTMRSIGLIHDIDDPRNVWTLVFYATLIALVIRSLVDLFRYRSNRLLIILSLIVFPFIPASNLFFSVGFVIAERTLYIPSTGFSLLVAIGWTAIEDRFPNRPKLKECLLIMFCVTIGLFCLKTQIRNNDWKDELSLFSSAIKVNPNNAKLYNNVGHHYERHKEFDRALQYFQKASELQSDDLGSHINIARTLINLGQHSKAEQMLWKLKPKVKLSAINNRIIPNYLNLWINLANIIVKNETRLPEAENLYKELIGMRSDFVEAYINLGDILIRQSKLTEAVDIYRRGLSLAQIDRRADLYFNLGVVHSMLLRASSPVNNINEKVLLIAEYFMNSTLFNGNHKESIVNLAILLQQYEPILSPYRDSLIHKMKSYTGVDPEMVYFNLALLLSDSGDNRSAIHYLKQAIELRNDFRSALFNLALILIDRHDYMEAQHYLNQLIHYYPNHTKSLLLIGNLYVNHLNDLQNAEKSYLKVLKYNESDMEALHNLCVVYHKQNKTNETNECFQKFNAKQTVISGDTT</sequence>
<dbReference type="Pfam" id="PF14559">
    <property type="entry name" value="TPR_19"/>
    <property type="match status" value="2"/>
</dbReference>
<evidence type="ECO:0000256" key="1">
    <source>
        <dbReference type="ARBA" id="ARBA00003582"/>
    </source>
</evidence>
<evidence type="ECO:0000256" key="16">
    <source>
        <dbReference type="PROSITE-ProRule" id="PRU00339"/>
    </source>
</evidence>
<evidence type="ECO:0000256" key="17">
    <source>
        <dbReference type="SAM" id="Phobius"/>
    </source>
</evidence>
<proteinExistence type="inferred from homology"/>
<evidence type="ECO:0000259" key="18">
    <source>
        <dbReference type="Pfam" id="PF08409"/>
    </source>
</evidence>
<feature type="non-terminal residue" evidence="19">
    <location>
        <position position="738"/>
    </location>
</feature>
<evidence type="ECO:0000256" key="14">
    <source>
        <dbReference type="ARBA" id="ARBA00045085"/>
    </source>
</evidence>
<gene>
    <name evidence="19" type="ORF">ONB1V03_LOCUS8517</name>
</gene>
<dbReference type="Pfam" id="PF08409">
    <property type="entry name" value="TMTC_DUF1736"/>
    <property type="match status" value="1"/>
</dbReference>
<evidence type="ECO:0000256" key="3">
    <source>
        <dbReference type="ARBA" id="ARBA00004240"/>
    </source>
</evidence>
<protein>
    <recommendedName>
        <fullName evidence="6">dolichyl-phosphate-mannose--protein mannosyltransferase</fullName>
        <ecNumber evidence="6">2.4.1.109</ecNumber>
    </recommendedName>
</protein>
<dbReference type="EMBL" id="CAJPVJ010004897">
    <property type="protein sequence ID" value="CAG2169033.1"/>
    <property type="molecule type" value="Genomic_DNA"/>
</dbReference>
<evidence type="ECO:0000256" key="15">
    <source>
        <dbReference type="ARBA" id="ARBA00045102"/>
    </source>
</evidence>
<dbReference type="AlphaFoldDB" id="A0A7R9M1L3"/>
<feature type="transmembrane region" description="Helical" evidence="17">
    <location>
        <begin position="31"/>
        <end position="49"/>
    </location>
</feature>
<dbReference type="PANTHER" id="PTHR44395">
    <property type="match status" value="1"/>
</dbReference>
<dbReference type="SUPFAM" id="SSF48452">
    <property type="entry name" value="TPR-like"/>
    <property type="match status" value="2"/>
</dbReference>
<evidence type="ECO:0000256" key="8">
    <source>
        <dbReference type="ARBA" id="ARBA00022692"/>
    </source>
</evidence>
<dbReference type="InterPro" id="IPR011990">
    <property type="entry name" value="TPR-like_helical_dom_sf"/>
</dbReference>
<dbReference type="PANTHER" id="PTHR44395:SF1">
    <property type="entry name" value="PROTEIN O-MANNOSYL-TRANSFERASE TMTC3"/>
    <property type="match status" value="1"/>
</dbReference>
<accession>A0A7R9M1L3</accession>
<dbReference type="UniPathway" id="UPA00378"/>
<feature type="transmembrane region" description="Helical" evidence="17">
    <location>
        <begin position="266"/>
        <end position="289"/>
    </location>
</feature>
<dbReference type="GO" id="GO:0004169">
    <property type="term" value="F:dolichyl-phosphate-mannose-protein mannosyltransferase activity"/>
    <property type="evidence" value="ECO:0007669"/>
    <property type="project" value="UniProtKB-EC"/>
</dbReference>
<evidence type="ECO:0000313" key="19">
    <source>
        <dbReference type="EMBL" id="CAD7651849.1"/>
    </source>
</evidence>
<dbReference type="SMART" id="SM00028">
    <property type="entry name" value="TPR"/>
    <property type="match status" value="5"/>
</dbReference>
<comment type="function">
    <text evidence="1">Transfers mannosyl residues to the hydroxyl group of serine or threonine residues.</text>
</comment>